<reference evidence="1 2" key="1">
    <citation type="submission" date="2020-01" db="EMBL/GenBank/DDBJ databases">
        <title>Genomes assembled from Gulf of Kutch pelagic sediment metagenomes.</title>
        <authorList>
            <person name="Chandrashekar M."/>
            <person name="Mahajan M.S."/>
            <person name="Dave K.J."/>
            <person name="Vatsa P."/>
            <person name="Nathani N.M."/>
        </authorList>
    </citation>
    <scope>NUCLEOTIDE SEQUENCE [LARGE SCALE GENOMIC DNA]</scope>
    <source>
        <strain evidence="1">KS3-K002</strain>
    </source>
</reference>
<proteinExistence type="predicted"/>
<organism evidence="1 2">
    <name type="scientific">Candidatus Kutchimonas denitrificans</name>
    <dbReference type="NCBI Taxonomy" id="3056748"/>
    <lineage>
        <taxon>Bacteria</taxon>
        <taxon>Pseudomonadati</taxon>
        <taxon>Gemmatimonadota</taxon>
        <taxon>Gemmatimonadia</taxon>
        <taxon>Candidatus Palauibacterales</taxon>
        <taxon>Candidatus Palauibacteraceae</taxon>
        <taxon>Candidatus Kutchimonas</taxon>
    </lineage>
</organism>
<sequence length="145" mass="16362">METRSEAAAASAGAAPSLLPPVFRAIVSTVVPAATELDGEAWLEVERLVIDSLQQRPRALQRRLRLFLTLVQWLPALRYGRPFTSLDDERRARVLARLRDHSIDLIRVGFWGVRTLALLGYYGRDAAARAIGYRPRHDGWDAFRP</sequence>
<comment type="caution">
    <text evidence="1">The sequence shown here is derived from an EMBL/GenBank/DDBJ whole genome shotgun (WGS) entry which is preliminary data.</text>
</comment>
<evidence type="ECO:0000313" key="1">
    <source>
        <dbReference type="EMBL" id="NIR73703.1"/>
    </source>
</evidence>
<protein>
    <recommendedName>
        <fullName evidence="3">Gluconate 2-dehydrogenase subunit 3 family protein</fullName>
    </recommendedName>
</protein>
<dbReference type="AlphaFoldDB" id="A0AAE4Z546"/>
<name>A0AAE4Z546_9BACT</name>
<accession>A0AAE4Z546</accession>
<evidence type="ECO:0000313" key="2">
    <source>
        <dbReference type="Proteomes" id="UP000702544"/>
    </source>
</evidence>
<gene>
    <name evidence="1" type="ORF">GWO12_01105</name>
</gene>
<dbReference type="Proteomes" id="UP000702544">
    <property type="component" value="Unassembled WGS sequence"/>
</dbReference>
<evidence type="ECO:0008006" key="3">
    <source>
        <dbReference type="Google" id="ProtNLM"/>
    </source>
</evidence>
<dbReference type="EMBL" id="JAACAK010000009">
    <property type="protein sequence ID" value="NIR73703.1"/>
    <property type="molecule type" value="Genomic_DNA"/>
</dbReference>